<evidence type="ECO:0000313" key="2">
    <source>
        <dbReference type="Proteomes" id="UP000620382"/>
    </source>
</evidence>
<dbReference type="RefSeq" id="WP_153871696.1">
    <property type="nucleotide sequence ID" value="NZ_JAEKCT010000004.1"/>
</dbReference>
<dbReference type="EMBL" id="JAENSR010000011">
    <property type="protein sequence ID" value="MBK3462871.1"/>
    <property type="molecule type" value="Genomic_DNA"/>
</dbReference>
<name>A0ABS1H0V0_9PSED</name>
<sequence length="71" mass="7885">MYQRAKAQAQLLFTFAVVEAGTVFFSYQQAHIQCVFVWEQVLREALRGDDGHLAAPTILAGEQTVLMKGKG</sequence>
<proteinExistence type="predicted"/>
<evidence type="ECO:0000313" key="1">
    <source>
        <dbReference type="EMBL" id="MBK3462871.1"/>
    </source>
</evidence>
<gene>
    <name evidence="1" type="ORF">JJD71_27765</name>
</gene>
<organism evidence="1 2">
    <name type="scientific">Pseudomonas haemolytica</name>
    <dbReference type="NCBI Taxonomy" id="2600065"/>
    <lineage>
        <taxon>Bacteria</taxon>
        <taxon>Pseudomonadati</taxon>
        <taxon>Pseudomonadota</taxon>
        <taxon>Gammaproteobacteria</taxon>
        <taxon>Pseudomonadales</taxon>
        <taxon>Pseudomonadaceae</taxon>
        <taxon>Pseudomonas</taxon>
    </lineage>
</organism>
<keyword evidence="2" id="KW-1185">Reference proteome</keyword>
<protein>
    <submittedName>
        <fullName evidence="1">Uncharacterized protein</fullName>
    </submittedName>
</protein>
<comment type="caution">
    <text evidence="1">The sequence shown here is derived from an EMBL/GenBank/DDBJ whole genome shotgun (WGS) entry which is preliminary data.</text>
</comment>
<accession>A0ABS1H0V0</accession>
<dbReference type="Proteomes" id="UP000620382">
    <property type="component" value="Unassembled WGS sequence"/>
</dbReference>
<reference evidence="1 2" key="1">
    <citation type="submission" date="2021-01" db="EMBL/GenBank/DDBJ databases">
        <title>Antibiotic resistance and phylogeny of Pseudomonas spp. isolated over three decades from chicken meat in the Norwegian food chain.</title>
        <authorList>
            <person name="Moen B."/>
        </authorList>
    </citation>
    <scope>NUCLEOTIDE SEQUENCE [LARGE SCALE GENOMIC DNA]</scope>
    <source>
        <strain evidence="1 2">MF6766</strain>
    </source>
</reference>